<proteinExistence type="predicted"/>
<name>A0ABQ9FN41_TEGGR</name>
<keyword evidence="2" id="KW-1185">Reference proteome</keyword>
<dbReference type="EMBL" id="JARBDR010000246">
    <property type="protein sequence ID" value="KAJ8317576.1"/>
    <property type="molecule type" value="Genomic_DNA"/>
</dbReference>
<evidence type="ECO:0000313" key="1">
    <source>
        <dbReference type="EMBL" id="KAJ8317576.1"/>
    </source>
</evidence>
<dbReference type="Proteomes" id="UP001217089">
    <property type="component" value="Unassembled WGS sequence"/>
</dbReference>
<reference evidence="1 2" key="1">
    <citation type="submission" date="2022-12" db="EMBL/GenBank/DDBJ databases">
        <title>Chromosome-level genome of Tegillarca granosa.</title>
        <authorList>
            <person name="Kim J."/>
        </authorList>
    </citation>
    <scope>NUCLEOTIDE SEQUENCE [LARGE SCALE GENOMIC DNA]</scope>
    <source>
        <strain evidence="1">Teg-2019</strain>
        <tissue evidence="1">Adductor muscle</tissue>
    </source>
</reference>
<gene>
    <name evidence="1" type="ORF">KUTeg_005480</name>
</gene>
<sequence length="239" mass="27236">MFKNKLDKQDEIFLDSSAGGLCIIAVVQLSSSLPVTQERWENPCGGTDSSTDEQLSDFPFFFESVTEPVDEILQRTFRNIQEGQSLAENVVYRIFNESIQNHHNKAVLDTIHFDGFPTSSALPESESTREVNLIAYNKLKKAAVFIEETRSDEESSDTPVFKDAMKSNEDKLYTIMCNLEKAIEGDGGNVTGTVSRDIMSDYLRNMGSTADRRERDYIIYKDFNLLYKSFIVYYSKFDN</sequence>
<organism evidence="1 2">
    <name type="scientific">Tegillarca granosa</name>
    <name type="common">Malaysian cockle</name>
    <name type="synonym">Anadara granosa</name>
    <dbReference type="NCBI Taxonomy" id="220873"/>
    <lineage>
        <taxon>Eukaryota</taxon>
        <taxon>Metazoa</taxon>
        <taxon>Spiralia</taxon>
        <taxon>Lophotrochozoa</taxon>
        <taxon>Mollusca</taxon>
        <taxon>Bivalvia</taxon>
        <taxon>Autobranchia</taxon>
        <taxon>Pteriomorphia</taxon>
        <taxon>Arcoida</taxon>
        <taxon>Arcoidea</taxon>
        <taxon>Arcidae</taxon>
        <taxon>Tegillarca</taxon>
    </lineage>
</organism>
<accession>A0ABQ9FN41</accession>
<protein>
    <submittedName>
        <fullName evidence="1">Uncharacterized protein</fullName>
    </submittedName>
</protein>
<evidence type="ECO:0000313" key="2">
    <source>
        <dbReference type="Proteomes" id="UP001217089"/>
    </source>
</evidence>
<comment type="caution">
    <text evidence="1">The sequence shown here is derived from an EMBL/GenBank/DDBJ whole genome shotgun (WGS) entry which is preliminary data.</text>
</comment>